<sequence length="558" mass="62463">MSTFVSGYINDLSAVKDNIKLRVRILRTWMQPVFSKPNISNMEMIVVDEQASHLFCNTRMQATVRTALVNGFKHQLEEGSAITLQRYSLGEIQPKYRIVKRGLRLSFLSNTIIEKCPDYTGSLYGFDFRPSRTITDLKTEEDGQFDVIGQVVACEDLDNYDKNGPAGKKKPITLIDPEGNELSCTLWGSYAQQFPDFLNKCSDYGKIIVVLQLAMMKVWDGKMCIQNGFNATRLYLFNGKDTISTDGFRDLEAIRQSLLAVQGNENSENTASRISTASRNSTKEDFVSKVPMKCTAELLDVGHGVPSIIVGTISAIQEEEGWWYLGCRTCRKKVVKSSDIVDLENETPPKPSGGPNEWWCSKCKATVTGVKTQFRLQVRVQDDTGTVSVSIFNEEVQAMVDNMTAYQLVDKYGKSDGLFPPEIMDIVDKKFVFKVLIDEYGIKKLMPVFNVMRMSNDADIIQSVCATATPRKPENEATSSKVVNVTPLGNHLLLLFVTPQNELKNAGAKRDETSTDTGSLEKRKANAVENPVMGYQEESNATKKTKLEMLKEIKVEKP</sequence>
<evidence type="ECO:0000313" key="9">
    <source>
        <dbReference type="Proteomes" id="UP000245207"/>
    </source>
</evidence>
<evidence type="ECO:0000256" key="3">
    <source>
        <dbReference type="ARBA" id="ARBA00022771"/>
    </source>
</evidence>
<dbReference type="InterPro" id="IPR013955">
    <property type="entry name" value="Rep_factor-A_C"/>
</dbReference>
<keyword evidence="5 8" id="KW-0238">DNA-binding</keyword>
<evidence type="ECO:0000259" key="7">
    <source>
        <dbReference type="Pfam" id="PF08646"/>
    </source>
</evidence>
<feature type="domain" description="Replication protein A 70 kDa DNA-binding subunit B/D first OB fold" evidence="6">
    <location>
        <begin position="8"/>
        <end position="116"/>
    </location>
</feature>
<accession>A0A2U1L1D3</accession>
<dbReference type="CDD" id="cd04481">
    <property type="entry name" value="RPA1_DBD_B_like"/>
    <property type="match status" value="1"/>
</dbReference>
<dbReference type="Gene3D" id="2.40.50.140">
    <property type="entry name" value="Nucleic acid-binding proteins"/>
    <property type="match status" value="3"/>
</dbReference>
<dbReference type="Pfam" id="PF02721">
    <property type="entry name" value="DUF223"/>
    <property type="match status" value="1"/>
</dbReference>
<dbReference type="Proteomes" id="UP000245207">
    <property type="component" value="Unassembled WGS sequence"/>
</dbReference>
<evidence type="ECO:0000256" key="4">
    <source>
        <dbReference type="ARBA" id="ARBA00022833"/>
    </source>
</evidence>
<comment type="caution">
    <text evidence="8">The sequence shown here is derived from an EMBL/GenBank/DDBJ whole genome shotgun (WGS) entry which is preliminary data.</text>
</comment>
<protein>
    <submittedName>
        <fullName evidence="8">Replication protein A 70 kDa DNA-binding subunit B</fullName>
    </submittedName>
</protein>
<evidence type="ECO:0000313" key="8">
    <source>
        <dbReference type="EMBL" id="PWA42817.1"/>
    </source>
</evidence>
<dbReference type="GO" id="GO:0008270">
    <property type="term" value="F:zinc ion binding"/>
    <property type="evidence" value="ECO:0007669"/>
    <property type="project" value="UniProtKB-KW"/>
</dbReference>
<keyword evidence="2" id="KW-0479">Metal-binding</keyword>
<proteinExistence type="inferred from homology"/>
<name>A0A2U1L1D3_ARTAN</name>
<dbReference type="CDD" id="cd04480">
    <property type="entry name" value="RPA1_DBD_A_like"/>
    <property type="match status" value="1"/>
</dbReference>
<dbReference type="InterPro" id="IPR012340">
    <property type="entry name" value="NA-bd_OB-fold"/>
</dbReference>
<keyword evidence="4" id="KW-0862">Zinc</keyword>
<dbReference type="CDD" id="cd04476">
    <property type="entry name" value="RPA1_DBD_C"/>
    <property type="match status" value="1"/>
</dbReference>
<feature type="domain" description="Replication factor A C-terminal" evidence="7">
    <location>
        <begin position="310"/>
        <end position="436"/>
    </location>
</feature>
<reference evidence="8 9" key="1">
    <citation type="journal article" date="2018" name="Mol. Plant">
        <title>The genome of Artemisia annua provides insight into the evolution of Asteraceae family and artemisinin biosynthesis.</title>
        <authorList>
            <person name="Shen Q."/>
            <person name="Zhang L."/>
            <person name="Liao Z."/>
            <person name="Wang S."/>
            <person name="Yan T."/>
            <person name="Shi P."/>
            <person name="Liu M."/>
            <person name="Fu X."/>
            <person name="Pan Q."/>
            <person name="Wang Y."/>
            <person name="Lv Z."/>
            <person name="Lu X."/>
            <person name="Zhang F."/>
            <person name="Jiang W."/>
            <person name="Ma Y."/>
            <person name="Chen M."/>
            <person name="Hao X."/>
            <person name="Li L."/>
            <person name="Tang Y."/>
            <person name="Lv G."/>
            <person name="Zhou Y."/>
            <person name="Sun X."/>
            <person name="Brodelius P.E."/>
            <person name="Rose J.K.C."/>
            <person name="Tang K."/>
        </authorList>
    </citation>
    <scope>NUCLEOTIDE SEQUENCE [LARGE SCALE GENOMIC DNA]</scope>
    <source>
        <strain evidence="9">cv. Huhao1</strain>
        <tissue evidence="8">Leaf</tissue>
    </source>
</reference>
<dbReference type="InterPro" id="IPR003871">
    <property type="entry name" value="RFA1B/D_OB_1st"/>
</dbReference>
<keyword evidence="9" id="KW-1185">Reference proteome</keyword>
<keyword evidence="3" id="KW-0863">Zinc-finger</keyword>
<evidence type="ECO:0000256" key="1">
    <source>
        <dbReference type="ARBA" id="ARBA00005690"/>
    </source>
</evidence>
<dbReference type="SUPFAM" id="SSF50249">
    <property type="entry name" value="Nucleic acid-binding proteins"/>
    <property type="match status" value="3"/>
</dbReference>
<dbReference type="InterPro" id="IPR047192">
    <property type="entry name" value="Euk_RPA1_DBD_C"/>
</dbReference>
<evidence type="ECO:0000259" key="6">
    <source>
        <dbReference type="Pfam" id="PF02721"/>
    </source>
</evidence>
<dbReference type="PANTHER" id="PTHR47165:SF4">
    <property type="entry name" value="OS03G0429900 PROTEIN"/>
    <property type="match status" value="1"/>
</dbReference>
<dbReference type="PANTHER" id="PTHR47165">
    <property type="entry name" value="OS03G0429900 PROTEIN"/>
    <property type="match status" value="1"/>
</dbReference>
<dbReference type="OrthoDB" id="1751331at2759"/>
<dbReference type="GO" id="GO:0003677">
    <property type="term" value="F:DNA binding"/>
    <property type="evidence" value="ECO:0007669"/>
    <property type="project" value="UniProtKB-KW"/>
</dbReference>
<comment type="similarity">
    <text evidence="1">Belongs to the replication factor A protein 1 family.</text>
</comment>
<organism evidence="8 9">
    <name type="scientific">Artemisia annua</name>
    <name type="common">Sweet wormwood</name>
    <dbReference type="NCBI Taxonomy" id="35608"/>
    <lineage>
        <taxon>Eukaryota</taxon>
        <taxon>Viridiplantae</taxon>
        <taxon>Streptophyta</taxon>
        <taxon>Embryophyta</taxon>
        <taxon>Tracheophyta</taxon>
        <taxon>Spermatophyta</taxon>
        <taxon>Magnoliopsida</taxon>
        <taxon>eudicotyledons</taxon>
        <taxon>Gunneridae</taxon>
        <taxon>Pentapetalae</taxon>
        <taxon>asterids</taxon>
        <taxon>campanulids</taxon>
        <taxon>Asterales</taxon>
        <taxon>Asteraceae</taxon>
        <taxon>Asteroideae</taxon>
        <taxon>Anthemideae</taxon>
        <taxon>Artemisiinae</taxon>
        <taxon>Artemisia</taxon>
    </lineage>
</organism>
<gene>
    <name evidence="8" type="ORF">CTI12_AA541130</name>
</gene>
<dbReference type="EMBL" id="PKPP01012175">
    <property type="protein sequence ID" value="PWA42817.1"/>
    <property type="molecule type" value="Genomic_DNA"/>
</dbReference>
<evidence type="ECO:0000256" key="5">
    <source>
        <dbReference type="ARBA" id="ARBA00023125"/>
    </source>
</evidence>
<evidence type="ECO:0000256" key="2">
    <source>
        <dbReference type="ARBA" id="ARBA00022723"/>
    </source>
</evidence>
<dbReference type="AlphaFoldDB" id="A0A2U1L1D3"/>
<dbReference type="Pfam" id="PF08646">
    <property type="entry name" value="Rep_fac-A_C"/>
    <property type="match status" value="1"/>
</dbReference>